<dbReference type="Proteomes" id="UP000299102">
    <property type="component" value="Unassembled WGS sequence"/>
</dbReference>
<sequence length="211" mass="23267">MVGHMPVCFDRTAHSIDVFVVHGGGRATTTKFISEINFTTALEFCKLVISIVSIGGKKTGSTRSVKHHILTEYRREVAPSAVSFYLVSESSGDPLPLPQPTPFLSFPSLRYPSPTQEAGNALNEHSETKQCRLRLCRGYTESGSLDTQNRDPTKRSSSIVSLLKKQTTALQLGIQNVQFDFSGTVYQPLQPSSPVTSRRKSIVHGREQSQK</sequence>
<protein>
    <submittedName>
        <fullName evidence="2">Uncharacterized protein</fullName>
    </submittedName>
</protein>
<comment type="caution">
    <text evidence="2">The sequence shown here is derived from an EMBL/GenBank/DDBJ whole genome shotgun (WGS) entry which is preliminary data.</text>
</comment>
<gene>
    <name evidence="2" type="ORF">EVAR_5362_1</name>
</gene>
<organism evidence="2 3">
    <name type="scientific">Eumeta variegata</name>
    <name type="common">Bagworm moth</name>
    <name type="synonym">Eumeta japonica</name>
    <dbReference type="NCBI Taxonomy" id="151549"/>
    <lineage>
        <taxon>Eukaryota</taxon>
        <taxon>Metazoa</taxon>
        <taxon>Ecdysozoa</taxon>
        <taxon>Arthropoda</taxon>
        <taxon>Hexapoda</taxon>
        <taxon>Insecta</taxon>
        <taxon>Pterygota</taxon>
        <taxon>Neoptera</taxon>
        <taxon>Endopterygota</taxon>
        <taxon>Lepidoptera</taxon>
        <taxon>Glossata</taxon>
        <taxon>Ditrysia</taxon>
        <taxon>Tineoidea</taxon>
        <taxon>Psychidae</taxon>
        <taxon>Oiketicinae</taxon>
        <taxon>Eumeta</taxon>
    </lineage>
</organism>
<proteinExistence type="predicted"/>
<accession>A0A4C1TNR4</accession>
<dbReference type="AlphaFoldDB" id="A0A4C1TNR4"/>
<reference evidence="2 3" key="1">
    <citation type="journal article" date="2019" name="Commun. Biol.">
        <title>The bagworm genome reveals a unique fibroin gene that provides high tensile strength.</title>
        <authorList>
            <person name="Kono N."/>
            <person name="Nakamura H."/>
            <person name="Ohtoshi R."/>
            <person name="Tomita M."/>
            <person name="Numata K."/>
            <person name="Arakawa K."/>
        </authorList>
    </citation>
    <scope>NUCLEOTIDE SEQUENCE [LARGE SCALE GENOMIC DNA]</scope>
</reference>
<name>A0A4C1TNR4_EUMVA</name>
<dbReference type="EMBL" id="BGZK01000073">
    <property type="protein sequence ID" value="GBP15670.1"/>
    <property type="molecule type" value="Genomic_DNA"/>
</dbReference>
<evidence type="ECO:0000256" key="1">
    <source>
        <dbReference type="SAM" id="MobiDB-lite"/>
    </source>
</evidence>
<evidence type="ECO:0000313" key="2">
    <source>
        <dbReference type="EMBL" id="GBP15670.1"/>
    </source>
</evidence>
<feature type="region of interest" description="Disordered" evidence="1">
    <location>
        <begin position="188"/>
        <end position="211"/>
    </location>
</feature>
<keyword evidence="3" id="KW-1185">Reference proteome</keyword>
<evidence type="ECO:0000313" key="3">
    <source>
        <dbReference type="Proteomes" id="UP000299102"/>
    </source>
</evidence>